<accession>A0A1C6TMR9</accession>
<evidence type="ECO:0000313" key="2">
    <source>
        <dbReference type="Proteomes" id="UP000253958"/>
    </source>
</evidence>
<protein>
    <submittedName>
        <fullName evidence="1">Uncharacterized protein</fullName>
    </submittedName>
</protein>
<dbReference type="EMBL" id="CP031263">
    <property type="protein sequence ID" value="AXH93709.1"/>
    <property type="molecule type" value="Genomic_DNA"/>
</dbReference>
<organism evidence="1 2">
    <name type="scientific">Micromonospora aurantiaca</name>
    <name type="common">nom. illeg.</name>
    <dbReference type="NCBI Taxonomy" id="47850"/>
    <lineage>
        <taxon>Bacteria</taxon>
        <taxon>Bacillati</taxon>
        <taxon>Actinomycetota</taxon>
        <taxon>Actinomycetes</taxon>
        <taxon>Micromonosporales</taxon>
        <taxon>Micromonosporaceae</taxon>
        <taxon>Micromonospora</taxon>
    </lineage>
</organism>
<sequence length="364" mass="38746">MNPAIARRFPLIARPRPVCTPLPQRIADLEERADLAYHSGDVAAATAVFNLAALLASDCDMPDLAHTWCHRLATAALDHGSDPQHALEPIVNLARLRIRAGDGPAAWALLETLFQAIDTRTDTLIDGLTIPVARLTEAPGAHTKTRTWLWAVLLGTGAHALASAGRWDDASHRLTQYNGIGARMLDGRQISVIAHATAGRYRQARAMLDATQPGEPWEDAVTACLLLLMPDSDPADDQANKALTAYHALGPAKPGLTVFHTRLGLTLLDALDNDHPAAEQLGVELIQHAAGDGYAARDLLTHPTCLAAAHHQRVNQLKTLVSTCGLDAGTLSAAQQRALLRALDMAESVIRAPSGALPAVPRGS</sequence>
<reference evidence="1 2" key="2">
    <citation type="submission" date="2018-08" db="EMBL/GenBank/DDBJ databases">
        <title>Streptomyces kandeliansis sp. nov., an endophytic bacterium isolated from mangrove plant.</title>
        <authorList>
            <person name="Wang R."/>
        </authorList>
    </citation>
    <scope>NUCLEOTIDE SEQUENCE [LARGE SCALE GENOMIC DNA]</scope>
    <source>
        <strain evidence="2">H14(2018)</strain>
    </source>
</reference>
<proteinExistence type="predicted"/>
<name>A0A1C6TMR9_9ACTN</name>
<dbReference type="Proteomes" id="UP000253958">
    <property type="component" value="Chromosome"/>
</dbReference>
<gene>
    <name evidence="1" type="ORF">DVH21_29495</name>
</gene>
<dbReference type="AlphaFoldDB" id="A0A1C6TMR9"/>
<evidence type="ECO:0000313" key="1">
    <source>
        <dbReference type="EMBL" id="AXH93709.1"/>
    </source>
</evidence>
<reference evidence="1 2" key="1">
    <citation type="submission" date="2018-07" db="EMBL/GenBank/DDBJ databases">
        <authorList>
            <person name="Ye Y."/>
        </authorList>
    </citation>
    <scope>NUCLEOTIDE SEQUENCE [LARGE SCALE GENOMIC DNA]</scope>
    <source>
        <strain evidence="2">H14(2018)</strain>
    </source>
</reference>